<organism evidence="1 2">
    <name type="scientific">Acorus calamus</name>
    <name type="common">Sweet flag</name>
    <dbReference type="NCBI Taxonomy" id="4465"/>
    <lineage>
        <taxon>Eukaryota</taxon>
        <taxon>Viridiplantae</taxon>
        <taxon>Streptophyta</taxon>
        <taxon>Embryophyta</taxon>
        <taxon>Tracheophyta</taxon>
        <taxon>Spermatophyta</taxon>
        <taxon>Magnoliopsida</taxon>
        <taxon>Liliopsida</taxon>
        <taxon>Acoraceae</taxon>
        <taxon>Acorus</taxon>
    </lineage>
</organism>
<reference evidence="1" key="2">
    <citation type="submission" date="2023-06" db="EMBL/GenBank/DDBJ databases">
        <authorList>
            <person name="Ma L."/>
            <person name="Liu K.-W."/>
            <person name="Li Z."/>
            <person name="Hsiao Y.-Y."/>
            <person name="Qi Y."/>
            <person name="Fu T."/>
            <person name="Tang G."/>
            <person name="Zhang D."/>
            <person name="Sun W.-H."/>
            <person name="Liu D.-K."/>
            <person name="Li Y."/>
            <person name="Chen G.-Z."/>
            <person name="Liu X.-D."/>
            <person name="Liao X.-Y."/>
            <person name="Jiang Y.-T."/>
            <person name="Yu X."/>
            <person name="Hao Y."/>
            <person name="Huang J."/>
            <person name="Zhao X.-W."/>
            <person name="Ke S."/>
            <person name="Chen Y.-Y."/>
            <person name="Wu W.-L."/>
            <person name="Hsu J.-L."/>
            <person name="Lin Y.-F."/>
            <person name="Huang M.-D."/>
            <person name="Li C.-Y."/>
            <person name="Huang L."/>
            <person name="Wang Z.-W."/>
            <person name="Zhao X."/>
            <person name="Zhong W.-Y."/>
            <person name="Peng D.-H."/>
            <person name="Ahmad S."/>
            <person name="Lan S."/>
            <person name="Zhang J.-S."/>
            <person name="Tsai W.-C."/>
            <person name="Van De Peer Y."/>
            <person name="Liu Z.-J."/>
        </authorList>
    </citation>
    <scope>NUCLEOTIDE SEQUENCE</scope>
    <source>
        <strain evidence="1">CP</strain>
        <tissue evidence="1">Leaves</tissue>
    </source>
</reference>
<proteinExistence type="predicted"/>
<accession>A0AAV9DS80</accession>
<dbReference type="PANTHER" id="PTHR35480">
    <property type="entry name" value="MATERNAL EFFECT EMBRYO ARREST 22"/>
    <property type="match status" value="1"/>
</dbReference>
<evidence type="ECO:0000313" key="2">
    <source>
        <dbReference type="Proteomes" id="UP001180020"/>
    </source>
</evidence>
<dbReference type="Proteomes" id="UP001180020">
    <property type="component" value="Unassembled WGS sequence"/>
</dbReference>
<comment type="caution">
    <text evidence="1">The sequence shown here is derived from an EMBL/GenBank/DDBJ whole genome shotgun (WGS) entry which is preliminary data.</text>
</comment>
<dbReference type="EMBL" id="JAUJYO010000011">
    <property type="protein sequence ID" value="KAK1303985.1"/>
    <property type="molecule type" value="Genomic_DNA"/>
</dbReference>
<protein>
    <submittedName>
        <fullName evidence="1">Uncharacterized protein</fullName>
    </submittedName>
</protein>
<gene>
    <name evidence="1" type="ORF">QJS10_CPB11g01591</name>
</gene>
<reference evidence="1" key="1">
    <citation type="journal article" date="2023" name="Nat. Commun.">
        <title>Diploid and tetraploid genomes of Acorus and the evolution of monocots.</title>
        <authorList>
            <person name="Ma L."/>
            <person name="Liu K.W."/>
            <person name="Li Z."/>
            <person name="Hsiao Y.Y."/>
            <person name="Qi Y."/>
            <person name="Fu T."/>
            <person name="Tang G.D."/>
            <person name="Zhang D."/>
            <person name="Sun W.H."/>
            <person name="Liu D.K."/>
            <person name="Li Y."/>
            <person name="Chen G.Z."/>
            <person name="Liu X.D."/>
            <person name="Liao X.Y."/>
            <person name="Jiang Y.T."/>
            <person name="Yu X."/>
            <person name="Hao Y."/>
            <person name="Huang J."/>
            <person name="Zhao X.W."/>
            <person name="Ke S."/>
            <person name="Chen Y.Y."/>
            <person name="Wu W.L."/>
            <person name="Hsu J.L."/>
            <person name="Lin Y.F."/>
            <person name="Huang M.D."/>
            <person name="Li C.Y."/>
            <person name="Huang L."/>
            <person name="Wang Z.W."/>
            <person name="Zhao X."/>
            <person name="Zhong W.Y."/>
            <person name="Peng D.H."/>
            <person name="Ahmad S."/>
            <person name="Lan S."/>
            <person name="Zhang J.S."/>
            <person name="Tsai W.C."/>
            <person name="Van de Peer Y."/>
            <person name="Liu Z.J."/>
        </authorList>
    </citation>
    <scope>NUCLEOTIDE SEQUENCE</scope>
    <source>
        <strain evidence="1">CP</strain>
    </source>
</reference>
<dbReference type="AlphaFoldDB" id="A0AAV9DS80"/>
<sequence>MMLLTFQARQEHLFSLRLHFLEGPAPRQHQGRGSFSVTTSTTLAEDNSNQKPDFIHSSCKMDVLAQSENIGLAPDNGHKSPVDGNLGTPFRNSTLFDKNEIADKLLACRRKRKRVQSVPDTVVQLQLKDHDLRSEIERKLHERKCLLDCNDATKNGELMENENIVSEERDKAYGKKCASSGMRKVANEQINASLQHSRLNDMQRGDGWEIEDCRAAPIHSGTWPPVKQMIGNTYVSDAARFDRITHDASFEDLANGHYMKLLEFNNEADEEKYRIAMEMPLSPTLPTIDSPSHQIFEDKSHYLIEGSFGNEMQLDRIKLLSAFDVIDLEIDSNKSKLEVSNTIDNPLMPESKCVIQSPHCFCDGVDEQRERYSNPSPLPVDITPLATDSMHGVGSDVQNAHHTPCILQLKAPGSQPEVLRHCLVGAKGTSYFVPGNSVLRETSIPGFSGDFSFGCPTSPRGTRPKEGLVAPQMTVLSLPQNQIQIGENEFDCPIVSQFTRACPHDEGKKLEEEILNATEVHPITRQILESEVAESIPLSTIEELEKISCDGINAGYCVVFPYMKVTQSIGRILQALDAFSRGNSSICQADCLVTNLLHFLKKIDLLPEEKACIFFSLLLCNLLAVATESFLDAVIEDAFHSLEGSISEICSGLVKVFSNPGMKCSFIKVCWLDVLLCLMKDFLVEKEVVFYNYMSSMTVGSVDSDHRASISDGLDVCFSSKVAKFEHLVAGSNILSSICLAINRTGFLWETSYKMLRLCRRDCSWILKILHVFASACGQKFLSLSNLSYVRASIKSIIFLLEKGDESCFSLCHLHSTNVKAYSFPPCEQCPFAEDTVCIDELVSMLLGELQGYTVSGIQPVCPRHMIATPVSTESASIRSAGELAKDLEIYSTSCQEACSFIFEELTVWQSDQAVDKFFFKFMDIVSLLELVGCYKSWSWTYNNIVSPVVNLLKHCPLEDVSSVLLMLVGQLGRIGIDFGGERTGLSELESCLSSYLDIESKGKYSHAIQFAALCALVGLLPLKFQEIIEGDLESSVDYSSHANIIKNWFSQLSKEQQSLLLNHFPTC</sequence>
<evidence type="ECO:0000313" key="1">
    <source>
        <dbReference type="EMBL" id="KAK1303985.1"/>
    </source>
</evidence>
<keyword evidence="2" id="KW-1185">Reference proteome</keyword>
<name>A0AAV9DS80_ACOCL</name>
<dbReference type="PANTHER" id="PTHR35480:SF1">
    <property type="entry name" value="MATERNAL EFFECT EMBRYO ARREST 22"/>
    <property type="match status" value="1"/>
</dbReference>